<comment type="subcellular location">
    <subcellularLocation>
        <location evidence="1">Nucleus</location>
    </subcellularLocation>
</comment>
<keyword evidence="5" id="KW-0539">Nucleus</keyword>
<keyword evidence="4" id="KW-0508">mRNA splicing</keyword>
<reference evidence="8" key="1">
    <citation type="journal article" date="2020" name="Stud. Mycol.">
        <title>101 Dothideomycetes genomes: a test case for predicting lifestyles and emergence of pathogens.</title>
        <authorList>
            <person name="Haridas S."/>
            <person name="Albert R."/>
            <person name="Binder M."/>
            <person name="Bloem J."/>
            <person name="Labutti K."/>
            <person name="Salamov A."/>
            <person name="Andreopoulos B."/>
            <person name="Baker S."/>
            <person name="Barry K."/>
            <person name="Bills G."/>
            <person name="Bluhm B."/>
            <person name="Cannon C."/>
            <person name="Castanera R."/>
            <person name="Culley D."/>
            <person name="Daum C."/>
            <person name="Ezra D."/>
            <person name="Gonzalez J."/>
            <person name="Henrissat B."/>
            <person name="Kuo A."/>
            <person name="Liang C."/>
            <person name="Lipzen A."/>
            <person name="Lutzoni F."/>
            <person name="Magnuson J."/>
            <person name="Mondo S."/>
            <person name="Nolan M."/>
            <person name="Ohm R."/>
            <person name="Pangilinan J."/>
            <person name="Park H.-J."/>
            <person name="Ramirez L."/>
            <person name="Alfaro M."/>
            <person name="Sun H."/>
            <person name="Tritt A."/>
            <person name="Yoshinaga Y."/>
            <person name="Zwiers L.-H."/>
            <person name="Turgeon B."/>
            <person name="Goodwin S."/>
            <person name="Spatafora J."/>
            <person name="Crous P."/>
            <person name="Grigoriev I."/>
        </authorList>
    </citation>
    <scope>NUCLEOTIDE SEQUENCE</scope>
    <source>
        <strain evidence="8">CBS 480.64</strain>
    </source>
</reference>
<dbReference type="InterPro" id="IPR008409">
    <property type="entry name" value="SPF27"/>
</dbReference>
<keyword evidence="6" id="KW-0175">Coiled coil</keyword>
<dbReference type="Proteomes" id="UP000799421">
    <property type="component" value="Unassembled WGS sequence"/>
</dbReference>
<dbReference type="EMBL" id="MU005973">
    <property type="protein sequence ID" value="KAF2861296.1"/>
    <property type="molecule type" value="Genomic_DNA"/>
</dbReference>
<evidence type="ECO:0000256" key="7">
    <source>
        <dbReference type="SAM" id="MobiDB-lite"/>
    </source>
</evidence>
<keyword evidence="9" id="KW-1185">Reference proteome</keyword>
<feature type="region of interest" description="Disordered" evidence="7">
    <location>
        <begin position="30"/>
        <end position="61"/>
    </location>
</feature>
<evidence type="ECO:0000256" key="5">
    <source>
        <dbReference type="ARBA" id="ARBA00023242"/>
    </source>
</evidence>
<dbReference type="AlphaFoldDB" id="A0A6A7C145"/>
<evidence type="ECO:0000256" key="4">
    <source>
        <dbReference type="ARBA" id="ARBA00023187"/>
    </source>
</evidence>
<accession>A0A6A7C145</accession>
<feature type="coiled-coil region" evidence="6">
    <location>
        <begin position="96"/>
        <end position="123"/>
    </location>
</feature>
<evidence type="ECO:0000313" key="9">
    <source>
        <dbReference type="Proteomes" id="UP000799421"/>
    </source>
</evidence>
<gene>
    <name evidence="8" type="ORF">K470DRAFT_256967</name>
</gene>
<dbReference type="OrthoDB" id="205794at2759"/>
<keyword evidence="3" id="KW-0747">Spliceosome</keyword>
<evidence type="ECO:0000256" key="6">
    <source>
        <dbReference type="SAM" id="Coils"/>
    </source>
</evidence>
<dbReference type="GO" id="GO:0008380">
    <property type="term" value="P:RNA splicing"/>
    <property type="evidence" value="ECO:0007669"/>
    <property type="project" value="UniProtKB-KW"/>
</dbReference>
<evidence type="ECO:0000313" key="8">
    <source>
        <dbReference type="EMBL" id="KAF2861296.1"/>
    </source>
</evidence>
<organism evidence="8 9">
    <name type="scientific">Piedraia hortae CBS 480.64</name>
    <dbReference type="NCBI Taxonomy" id="1314780"/>
    <lineage>
        <taxon>Eukaryota</taxon>
        <taxon>Fungi</taxon>
        <taxon>Dikarya</taxon>
        <taxon>Ascomycota</taxon>
        <taxon>Pezizomycotina</taxon>
        <taxon>Dothideomycetes</taxon>
        <taxon>Dothideomycetidae</taxon>
        <taxon>Capnodiales</taxon>
        <taxon>Piedraiaceae</taxon>
        <taxon>Piedraia</taxon>
    </lineage>
</organism>
<keyword evidence="2" id="KW-0507">mRNA processing</keyword>
<proteinExistence type="predicted"/>
<feature type="compositionally biased region" description="Polar residues" evidence="7">
    <location>
        <begin position="30"/>
        <end position="46"/>
    </location>
</feature>
<evidence type="ECO:0000256" key="2">
    <source>
        <dbReference type="ARBA" id="ARBA00022664"/>
    </source>
</evidence>
<protein>
    <submittedName>
        <fullName evidence="8">Uncharacterized protein</fullName>
    </submittedName>
</protein>
<evidence type="ECO:0000256" key="3">
    <source>
        <dbReference type="ARBA" id="ARBA00022728"/>
    </source>
</evidence>
<sequence>MTSSAQTLIEAELAKHPSITIHPSLANRFSSQPFSTAPSKLSSIETSRYEDMPSPSPDATAEGLQKARIVKEYLASREINLSLLEVYGRNAWLVENYILEGILKGLEGEVEEMEREGGEYVRKNGDSDARYNRFAQEEEELRLLEDGWKKGVRGLLDVLVEVERMKSGRNK</sequence>
<dbReference type="Pfam" id="PF05700">
    <property type="entry name" value="BCAS2"/>
    <property type="match status" value="1"/>
</dbReference>
<name>A0A6A7C145_9PEZI</name>
<dbReference type="GO" id="GO:0006397">
    <property type="term" value="P:mRNA processing"/>
    <property type="evidence" value="ECO:0007669"/>
    <property type="project" value="UniProtKB-KW"/>
</dbReference>
<evidence type="ECO:0000256" key="1">
    <source>
        <dbReference type="ARBA" id="ARBA00004123"/>
    </source>
</evidence>
<dbReference type="GO" id="GO:0005681">
    <property type="term" value="C:spliceosomal complex"/>
    <property type="evidence" value="ECO:0007669"/>
    <property type="project" value="UniProtKB-KW"/>
</dbReference>